<proteinExistence type="inferred from homology"/>
<dbReference type="InterPro" id="IPR000182">
    <property type="entry name" value="GNAT_dom"/>
</dbReference>
<evidence type="ECO:0000256" key="1">
    <source>
        <dbReference type="ARBA" id="ARBA00022679"/>
    </source>
</evidence>
<keyword evidence="2" id="KW-0012">Acyltransferase</keyword>
<dbReference type="Pfam" id="PF13302">
    <property type="entry name" value="Acetyltransf_3"/>
    <property type="match status" value="1"/>
</dbReference>
<dbReference type="GO" id="GO:0008999">
    <property type="term" value="F:protein-N-terminal-alanine acetyltransferase activity"/>
    <property type="evidence" value="ECO:0007669"/>
    <property type="project" value="TreeGrafter"/>
</dbReference>
<protein>
    <submittedName>
        <fullName evidence="5">RimJ/RimL family protein N-acetyltransferase</fullName>
    </submittedName>
</protein>
<evidence type="ECO:0000256" key="2">
    <source>
        <dbReference type="ARBA" id="ARBA00023315"/>
    </source>
</evidence>
<evidence type="ECO:0000313" key="6">
    <source>
        <dbReference type="Proteomes" id="UP000257143"/>
    </source>
</evidence>
<comment type="caution">
    <text evidence="5">The sequence shown here is derived from an EMBL/GenBank/DDBJ whole genome shotgun (WGS) entry which is preliminary data.</text>
</comment>
<accession>A0A3D8PIZ8</accession>
<evidence type="ECO:0000259" key="4">
    <source>
        <dbReference type="PROSITE" id="PS51186"/>
    </source>
</evidence>
<keyword evidence="6" id="KW-1185">Reference proteome</keyword>
<dbReference type="OrthoDB" id="9795206at2"/>
<dbReference type="InterPro" id="IPR016181">
    <property type="entry name" value="Acyl_CoA_acyltransferase"/>
</dbReference>
<dbReference type="PROSITE" id="PS51186">
    <property type="entry name" value="GNAT"/>
    <property type="match status" value="1"/>
</dbReference>
<evidence type="ECO:0000313" key="5">
    <source>
        <dbReference type="EMBL" id="RDW15211.1"/>
    </source>
</evidence>
<dbReference type="Proteomes" id="UP000257143">
    <property type="component" value="Unassembled WGS sequence"/>
</dbReference>
<organism evidence="5 6">
    <name type="scientific">Oceanobacillus arenosus</name>
    <dbReference type="NCBI Taxonomy" id="1229153"/>
    <lineage>
        <taxon>Bacteria</taxon>
        <taxon>Bacillati</taxon>
        <taxon>Bacillota</taxon>
        <taxon>Bacilli</taxon>
        <taxon>Bacillales</taxon>
        <taxon>Bacillaceae</taxon>
        <taxon>Oceanobacillus</taxon>
    </lineage>
</organism>
<dbReference type="SUPFAM" id="SSF55729">
    <property type="entry name" value="Acyl-CoA N-acyltransferases (Nat)"/>
    <property type="match status" value="1"/>
</dbReference>
<evidence type="ECO:0000256" key="3">
    <source>
        <dbReference type="ARBA" id="ARBA00038502"/>
    </source>
</evidence>
<dbReference type="GO" id="GO:0005737">
    <property type="term" value="C:cytoplasm"/>
    <property type="evidence" value="ECO:0007669"/>
    <property type="project" value="TreeGrafter"/>
</dbReference>
<dbReference type="RefSeq" id="WP_115774968.1">
    <property type="nucleotide sequence ID" value="NZ_PIOC01000033.1"/>
</dbReference>
<dbReference type="FunFam" id="3.40.630.30:FF:000005">
    <property type="entry name" value="Ribosomal protein alanine acetyltransferase"/>
    <property type="match status" value="1"/>
</dbReference>
<reference evidence="6" key="1">
    <citation type="submission" date="2017-11" db="EMBL/GenBank/DDBJ databases">
        <authorList>
            <person name="Zhu W."/>
        </authorList>
    </citation>
    <scope>NUCLEOTIDE SEQUENCE [LARGE SCALE GENOMIC DNA]</scope>
    <source>
        <strain evidence="6">CAU 1183</strain>
    </source>
</reference>
<keyword evidence="1 5" id="KW-0808">Transferase</keyword>
<dbReference type="EMBL" id="PIOC01000033">
    <property type="protein sequence ID" value="RDW15211.1"/>
    <property type="molecule type" value="Genomic_DNA"/>
</dbReference>
<dbReference type="AlphaFoldDB" id="A0A3D8PIZ8"/>
<gene>
    <name evidence="5" type="ORF">CWR48_19475</name>
</gene>
<feature type="domain" description="N-acetyltransferase" evidence="4">
    <location>
        <begin position="9"/>
        <end position="180"/>
    </location>
</feature>
<comment type="similarity">
    <text evidence="3">Belongs to the acetyltransferase family. RimJ subfamily.</text>
</comment>
<dbReference type="PANTHER" id="PTHR43792:SF8">
    <property type="entry name" value="[RIBOSOMAL PROTEIN US5]-ALANINE N-ACETYLTRANSFERASE"/>
    <property type="match status" value="1"/>
</dbReference>
<name>A0A3D8PIZ8_9BACI</name>
<dbReference type="Gene3D" id="3.40.630.30">
    <property type="match status" value="1"/>
</dbReference>
<dbReference type="InterPro" id="IPR051531">
    <property type="entry name" value="N-acetyltransferase"/>
</dbReference>
<sequence>MTRINGNSIYIRTFKADDAEELLDLQLTNRDFFEKFSTNRDSDFYTLEGQKKRIQEYAKGWELDQQYMFGIFTMDNDALIGTINLFEVLRGSLQGAFIGYFLDKEQNGKGFMTEAVKLVVTYAFNQLQLHRVEAGVMPHNIGSIRVLEKAGFHREGIAVKNVKINGKWEDHQVLAIINLND</sequence>
<dbReference type="PANTHER" id="PTHR43792">
    <property type="entry name" value="GNAT FAMILY, PUTATIVE (AFU_ORTHOLOGUE AFUA_3G00765)-RELATED-RELATED"/>
    <property type="match status" value="1"/>
</dbReference>